<evidence type="ECO:0000313" key="1">
    <source>
        <dbReference type="EMBL" id="KAH9420164.1"/>
    </source>
</evidence>
<keyword evidence="2" id="KW-1185">Reference proteome</keyword>
<proteinExistence type="predicted"/>
<reference evidence="1 2" key="2">
    <citation type="journal article" date="2022" name="Mol. Biol. Evol.">
        <title>Comparative Genomics Reveals Insights into the Divergent Evolution of Astigmatic Mites and Household Pest Adaptations.</title>
        <authorList>
            <person name="Xiong Q."/>
            <person name="Wan A.T."/>
            <person name="Liu X."/>
            <person name="Fung C.S."/>
            <person name="Xiao X."/>
            <person name="Malainual N."/>
            <person name="Hou J."/>
            <person name="Wang L."/>
            <person name="Wang M."/>
            <person name="Yang K.Y."/>
            <person name="Cui Y."/>
            <person name="Leung E.L."/>
            <person name="Nong W."/>
            <person name="Shin S.K."/>
            <person name="Au S.W."/>
            <person name="Jeong K.Y."/>
            <person name="Chew F.T."/>
            <person name="Hui J.H."/>
            <person name="Leung T.F."/>
            <person name="Tungtrongchitr A."/>
            <person name="Zhong N."/>
            <person name="Liu Z."/>
            <person name="Tsui S.K."/>
        </authorList>
    </citation>
    <scope>NUCLEOTIDE SEQUENCE [LARGE SCALE GENOMIC DNA]</scope>
    <source>
        <strain evidence="1">Derp</strain>
    </source>
</reference>
<protein>
    <submittedName>
        <fullName evidence="1">Uncharacterized protein</fullName>
    </submittedName>
</protein>
<gene>
    <name evidence="1" type="ORF">DERP_011498</name>
</gene>
<dbReference type="EMBL" id="NJHN03000053">
    <property type="protein sequence ID" value="KAH9420164.1"/>
    <property type="molecule type" value="Genomic_DNA"/>
</dbReference>
<dbReference type="Proteomes" id="UP000887458">
    <property type="component" value="Unassembled WGS sequence"/>
</dbReference>
<comment type="caution">
    <text evidence="1">The sequence shown here is derived from an EMBL/GenBank/DDBJ whole genome shotgun (WGS) entry which is preliminary data.</text>
</comment>
<evidence type="ECO:0000313" key="2">
    <source>
        <dbReference type="Proteomes" id="UP000887458"/>
    </source>
</evidence>
<sequence length="65" mass="7636">MFFLFILKNYHKNHFVENLARTAPELPCERVTLPQMTRNLLSLPGRFGTGFVLNKMVLQEKKLML</sequence>
<accession>A0ABQ8JC33</accession>
<name>A0ABQ8JC33_DERPT</name>
<organism evidence="1 2">
    <name type="scientific">Dermatophagoides pteronyssinus</name>
    <name type="common">European house dust mite</name>
    <dbReference type="NCBI Taxonomy" id="6956"/>
    <lineage>
        <taxon>Eukaryota</taxon>
        <taxon>Metazoa</taxon>
        <taxon>Ecdysozoa</taxon>
        <taxon>Arthropoda</taxon>
        <taxon>Chelicerata</taxon>
        <taxon>Arachnida</taxon>
        <taxon>Acari</taxon>
        <taxon>Acariformes</taxon>
        <taxon>Sarcoptiformes</taxon>
        <taxon>Astigmata</taxon>
        <taxon>Psoroptidia</taxon>
        <taxon>Analgoidea</taxon>
        <taxon>Pyroglyphidae</taxon>
        <taxon>Dermatophagoidinae</taxon>
        <taxon>Dermatophagoides</taxon>
    </lineage>
</organism>
<reference evidence="1 2" key="1">
    <citation type="journal article" date="2018" name="J. Allergy Clin. Immunol.">
        <title>High-quality assembly of Dermatophagoides pteronyssinus genome and transcriptome reveals a wide range of novel allergens.</title>
        <authorList>
            <person name="Liu X.Y."/>
            <person name="Yang K.Y."/>
            <person name="Wang M.Q."/>
            <person name="Kwok J.S."/>
            <person name="Zeng X."/>
            <person name="Yang Z."/>
            <person name="Xiao X.J."/>
            <person name="Lau C.P."/>
            <person name="Li Y."/>
            <person name="Huang Z.M."/>
            <person name="Ba J.G."/>
            <person name="Yim A.K."/>
            <person name="Ouyang C.Y."/>
            <person name="Ngai S.M."/>
            <person name="Chan T.F."/>
            <person name="Leung E.L."/>
            <person name="Liu L."/>
            <person name="Liu Z.G."/>
            <person name="Tsui S.K."/>
        </authorList>
    </citation>
    <scope>NUCLEOTIDE SEQUENCE [LARGE SCALE GENOMIC DNA]</scope>
    <source>
        <strain evidence="1">Derp</strain>
    </source>
</reference>